<proteinExistence type="predicted"/>
<protein>
    <submittedName>
        <fullName evidence="5">Uncharacterized protein</fullName>
    </submittedName>
</protein>
<evidence type="ECO:0000313" key="6">
    <source>
        <dbReference type="Proteomes" id="UP001634394"/>
    </source>
</evidence>
<feature type="compositionally biased region" description="Polar residues" evidence="2">
    <location>
        <begin position="1343"/>
        <end position="1352"/>
    </location>
</feature>
<dbReference type="SUPFAM" id="SSF101447">
    <property type="entry name" value="Formin homology 2 domain (FH2 domain)"/>
    <property type="match status" value="1"/>
</dbReference>
<feature type="region of interest" description="Disordered" evidence="2">
    <location>
        <begin position="944"/>
        <end position="1012"/>
    </location>
</feature>
<feature type="compositionally biased region" description="Polar residues" evidence="2">
    <location>
        <begin position="1943"/>
        <end position="1954"/>
    </location>
</feature>
<feature type="compositionally biased region" description="Basic and acidic residues" evidence="2">
    <location>
        <begin position="2252"/>
        <end position="2268"/>
    </location>
</feature>
<feature type="compositionally biased region" description="Low complexity" evidence="2">
    <location>
        <begin position="473"/>
        <end position="487"/>
    </location>
</feature>
<feature type="compositionally biased region" description="Polar residues" evidence="2">
    <location>
        <begin position="1571"/>
        <end position="1587"/>
    </location>
</feature>
<evidence type="ECO:0000313" key="5">
    <source>
        <dbReference type="EMBL" id="KAL3880416.1"/>
    </source>
</evidence>
<feature type="compositionally biased region" description="Low complexity" evidence="2">
    <location>
        <begin position="404"/>
        <end position="413"/>
    </location>
</feature>
<keyword evidence="6" id="KW-1185">Reference proteome</keyword>
<feature type="compositionally biased region" description="Basic and acidic residues" evidence="2">
    <location>
        <begin position="2280"/>
        <end position="2305"/>
    </location>
</feature>
<dbReference type="Pfam" id="PF02181">
    <property type="entry name" value="FH2"/>
    <property type="match status" value="1"/>
</dbReference>
<dbReference type="InterPro" id="IPR011989">
    <property type="entry name" value="ARM-like"/>
</dbReference>
<dbReference type="Gene3D" id="1.20.58.2220">
    <property type="entry name" value="Formin, FH2 domain"/>
    <property type="match status" value="1"/>
</dbReference>
<dbReference type="PROSITE" id="PS51444">
    <property type="entry name" value="FH2"/>
    <property type="match status" value="1"/>
</dbReference>
<feature type="compositionally biased region" description="Basic and acidic residues" evidence="2">
    <location>
        <begin position="1214"/>
        <end position="1223"/>
    </location>
</feature>
<evidence type="ECO:0000259" key="4">
    <source>
        <dbReference type="PROSITE" id="PS51444"/>
    </source>
</evidence>
<feature type="region of interest" description="Disordered" evidence="2">
    <location>
        <begin position="1899"/>
        <end position="2040"/>
    </location>
</feature>
<keyword evidence="1" id="KW-0175">Coiled coil</keyword>
<feature type="compositionally biased region" description="Basic and acidic residues" evidence="2">
    <location>
        <begin position="1126"/>
        <end position="1137"/>
    </location>
</feature>
<feature type="compositionally biased region" description="Low complexity" evidence="2">
    <location>
        <begin position="2121"/>
        <end position="2130"/>
    </location>
</feature>
<accession>A0ABD3X2D1</accession>
<feature type="compositionally biased region" description="Polar residues" evidence="2">
    <location>
        <begin position="1754"/>
        <end position="1773"/>
    </location>
</feature>
<feature type="compositionally biased region" description="Low complexity" evidence="2">
    <location>
        <begin position="1928"/>
        <end position="1942"/>
    </location>
</feature>
<feature type="region of interest" description="Disordered" evidence="2">
    <location>
        <begin position="1849"/>
        <end position="1872"/>
    </location>
</feature>
<feature type="domain" description="FH2" evidence="4">
    <location>
        <begin position="483"/>
        <end position="883"/>
    </location>
</feature>
<feature type="compositionally biased region" description="Low complexity" evidence="2">
    <location>
        <begin position="1955"/>
        <end position="1973"/>
    </location>
</feature>
<feature type="region of interest" description="Disordered" evidence="2">
    <location>
        <begin position="386"/>
        <end position="494"/>
    </location>
</feature>
<feature type="compositionally biased region" description="Low complexity" evidence="2">
    <location>
        <begin position="1531"/>
        <end position="1554"/>
    </location>
</feature>
<dbReference type="PANTHER" id="PTHR46345:SF8">
    <property type="entry name" value="FORMIN 3, ISOFORM B"/>
    <property type="match status" value="1"/>
</dbReference>
<dbReference type="Proteomes" id="UP001634394">
    <property type="component" value="Unassembled WGS sequence"/>
</dbReference>
<reference evidence="5 6" key="1">
    <citation type="submission" date="2024-11" db="EMBL/GenBank/DDBJ databases">
        <title>Chromosome-level genome assembly of the freshwater bivalve Anodonta woodiana.</title>
        <authorList>
            <person name="Chen X."/>
        </authorList>
    </citation>
    <scope>NUCLEOTIDE SEQUENCE [LARGE SCALE GENOMIC DNA]</scope>
    <source>
        <strain evidence="5">MN2024</strain>
        <tissue evidence="5">Gills</tissue>
    </source>
</reference>
<dbReference type="EMBL" id="JBJQND010000004">
    <property type="protein sequence ID" value="KAL3880416.1"/>
    <property type="molecule type" value="Genomic_DNA"/>
</dbReference>
<dbReference type="Pfam" id="PF06371">
    <property type="entry name" value="Drf_GBD"/>
    <property type="match status" value="1"/>
</dbReference>
<feature type="compositionally biased region" description="Low complexity" evidence="2">
    <location>
        <begin position="1353"/>
        <end position="1365"/>
    </location>
</feature>
<feature type="domain" description="GBD/FH3" evidence="3">
    <location>
        <begin position="1"/>
        <end position="357"/>
    </location>
</feature>
<sequence>MTESVSDSEVDFSHEVQIVPIVRASRRQQLWKTVVRRASIGRFASSVPSNCDDFYNTQELNIQTLRSPSVQSFSTLRRRLKRARNDDPEWIIHFLDHDGLDILFESLKQICIQSCSTFLNESLQVSCVKCIKAVMDSPMGLDYIVENKEFTRKLASALDNDNIAVKKPIFELLAALCVYSKDGYARALGALEDYKVIKKKKYRFSLILDELREIDNVPYQTVLLEFINCVIIYTEKIEERVRIRNEFFGLKLQEVINQLRKYADQDQNLAVQLDLFDEHKANDDEQLPGIKGVDLNSPLDVFHVINSRISDTPQEIHFLTVLQHLLKIDTADSNSETIWNVVENVVSKATLIESVDDANKLVLSFNKRLEKANDLKCTCTCHKEDADKTHAISPRRKHSTGMPDSFSTTTDSFQSITPSGSSIDPLQTSLPPPPRPPAPPVPSLAPPPPPPLMGVPPPPPAPGGPPPPPPFGSSPSSQQRLPQQTTPKPKTKMRTLQWQKIPVNKVVGKSNVWTMGGKIFNGYVTKMDYEKIEELFSVNQGNSVDGKSQNGSASLIEKKKKDPTEINLLDGKKSLNVNIFLKQFKGMSNEDIVQSLKEGRSENFGVEKLKSLQKILPCPEEIEMLRDFKGDKEKLGMAEKFFFCLMGLSEFQLRIEGLTIKEDFKLNIEETGNSIDLVIECAKDIKENKKLQEILYLVLLAGNYLNSGNYAGDAAGFKMSSLLKLTETRANKPRMNLLHFVVMQAEEKNSSLLTFPAEMKFIKDACQVSIENLTSDVNNLATKLKSISDRIGTAGSDFQFQMKDFLKTADSEVKELQEDLKDAESLRLELCDFFCEDPNTFKLEECFRILQTFCERFQKAIIENEQRRAYEKKVEARRVQKEVGNVHNISAEAKMSDVQRSETSNEKGSIVDMLLADVRNGFKKFSEANFSVKKVQKINLENSNTVNGDLTSPSTEAAGFVRNGFGRRSTHRRRNPEVEDTLQNGTDTADSESTCSSLEDSSELSQKRSRRSYAVATDDTLFDVLMQSDDIGKDSVDGKFERYGSLRRRRQERREKRAIDSDLLDRERAASPSPLAEVKKRDRSRLSNVERPTSEILEGEVVGSRSVRRTRSMYDSTSSDTSNSDTKPRRIYAERNNGETIRARGVPGPALDEDSRRSARWRNDLPDSASNLQTIDEKSRLQTPTRETPKVDENSSIEKSREKMAQRFSQSNIDHSELKKVFDSTDNSTASESTREDHPVSISVRSRINRRWQSELCKSDIDQVLKRIEDTGKSIDDPTTGVHKENVTASVQDLTSSNVESIQPLSYTPISNSQSPDIEQLKQKRNKRKQRSTLSMEDVHAAFNQSKQVNTASSDSNSPDVSNNVQQHEPLTAKSPTPPQRRSRTPTEGKGNMGPEKEQSNEKAHNTKETHSKAAKMAAKRRFHNQRFGGERDSLTQTFDSSSGRWRSNVEKEDVNKALLKDEMAKAMSRSKSYDEAVARKALCDSDEFVFGIPEKRSSLRNSSAKLFNDGRRNGKVFTSDDSDTEPSQESPSPRRSSSSKSDSPKSSRLSVKSTNTSTETLRAEVHSDSESSPLQTRKDSTGNVVDTDNKMTLKVNQNDFSQQQFIDKMNNDNKDQPPAVPPRKRSTMTVIESPSAGDAWKGYDSRLTFDESEDMPQAAMLKWKKKMAEKRRQSFYDNVPSDENRLSPQPKGRSEPFKNEHSQNCSPRSDISHSTTTIIHKSQGSNEFQNEIGSRCSYASSSDSARDEGFETMSGTVSQRTSLSSTLDSEFTPTLPRKDNKSRSDLLEKGLGSELRLPVQDIIVASASVHDTKKERTESWTEAVAYSTGNLNKDTSLDSSMEFTAISPDSGHETMKEDWGENGDLESTITNKSLSDASEITVADKPAILNDIPFQKKEKKVPSYMKGTSSSNKRRSGVDSDVEKKSTTSTSSRASSKLSKSVPVTNNTSLNKNTTGSSTSLVSTTSIISDVSTHAKTTPKRRVSGTHSTGNRPSSMYSTPTSSAPHVTPRSVTPNPARSTTPHPVHKRSKTPNPIMNSSIIDPATAYRTQALSPTLSGKITPEEPKTPSSKKTAPKPPTSKDGTLTPVPPARFKRTQSLRLPASARPSLGGHADEHNSPDSKSSSSTPRRTTEGFMSPTASSKARLESDTTDAPPTPPPRTTSSEMLDDPDLVGKNDVSPLKRAHSLRLPGKNANRHGRTSPVPGRTSPAAFTEKSITRESKSKSLIQKLGSHSKVRPESDGKLATVAESANEHEEGKEETIGKDGSKSPSLRKILGLKLKDKSPKKNTDSSKSEAAEKKKAKK</sequence>
<dbReference type="SMART" id="SM01139">
    <property type="entry name" value="Drf_FH3"/>
    <property type="match status" value="1"/>
</dbReference>
<feature type="region of interest" description="Disordered" evidence="2">
    <location>
        <begin position="1504"/>
        <end position="1590"/>
    </location>
</feature>
<feature type="region of interest" description="Disordered" evidence="2">
    <location>
        <begin position="1609"/>
        <end position="1628"/>
    </location>
</feature>
<feature type="region of interest" description="Disordered" evidence="2">
    <location>
        <begin position="1048"/>
        <end position="1240"/>
    </location>
</feature>
<feature type="compositionally biased region" description="Basic and acidic residues" evidence="2">
    <location>
        <begin position="1052"/>
        <end position="1069"/>
    </location>
</feature>
<comment type="caution">
    <text evidence="5">The sequence shown here is derived from an EMBL/GenBank/DDBJ whole genome shotgun (WGS) entry which is preliminary data.</text>
</comment>
<feature type="compositionally biased region" description="Polar residues" evidence="2">
    <location>
        <begin position="414"/>
        <end position="428"/>
    </location>
</feature>
<feature type="compositionally biased region" description="Polar residues" evidence="2">
    <location>
        <begin position="944"/>
        <end position="955"/>
    </location>
</feature>
<feature type="coiled-coil region" evidence="1">
    <location>
        <begin position="770"/>
        <end position="826"/>
    </location>
</feature>
<feature type="compositionally biased region" description="Polar residues" evidence="2">
    <location>
        <begin position="1435"/>
        <end position="1446"/>
    </location>
</feature>
<dbReference type="SMART" id="SM00498">
    <property type="entry name" value="FH2"/>
    <property type="match status" value="1"/>
</dbReference>
<dbReference type="PROSITE" id="PS51232">
    <property type="entry name" value="GBD_FH3"/>
    <property type="match status" value="1"/>
</dbReference>
<gene>
    <name evidence="5" type="ORF">ACJMK2_032656</name>
</gene>
<dbReference type="Pfam" id="PF06367">
    <property type="entry name" value="Drf_FH3"/>
    <property type="match status" value="1"/>
</dbReference>
<feature type="compositionally biased region" description="Polar residues" evidence="2">
    <location>
        <begin position="1986"/>
        <end position="2023"/>
    </location>
</feature>
<dbReference type="InterPro" id="IPR010473">
    <property type="entry name" value="GTPase-bd"/>
</dbReference>
<dbReference type="PANTHER" id="PTHR46345">
    <property type="entry name" value="INVERTED FORMIN-2"/>
    <property type="match status" value="1"/>
</dbReference>
<feature type="compositionally biased region" description="Pro residues" evidence="2">
    <location>
        <begin position="430"/>
        <end position="472"/>
    </location>
</feature>
<dbReference type="InterPro" id="IPR010472">
    <property type="entry name" value="FH3_dom"/>
</dbReference>
<evidence type="ECO:0000256" key="1">
    <source>
        <dbReference type="SAM" id="Coils"/>
    </source>
</evidence>
<dbReference type="InterPro" id="IPR015425">
    <property type="entry name" value="FH2_Formin"/>
</dbReference>
<feature type="compositionally biased region" description="Basic and acidic residues" evidence="2">
    <location>
        <begin position="1693"/>
        <end position="1702"/>
    </location>
</feature>
<dbReference type="SMART" id="SM01140">
    <property type="entry name" value="Drf_GBD"/>
    <property type="match status" value="1"/>
</dbReference>
<evidence type="ECO:0000256" key="2">
    <source>
        <dbReference type="SAM" id="MobiDB-lite"/>
    </source>
</evidence>
<feature type="compositionally biased region" description="Basic and acidic residues" evidence="2">
    <location>
        <begin position="1187"/>
        <end position="1205"/>
    </location>
</feature>
<dbReference type="Gene3D" id="1.25.10.10">
    <property type="entry name" value="Leucine-rich Repeat Variant"/>
    <property type="match status" value="1"/>
</dbReference>
<feature type="compositionally biased region" description="Polar residues" evidence="2">
    <location>
        <begin position="1703"/>
        <end position="1733"/>
    </location>
</feature>
<feature type="compositionally biased region" description="Low complexity" evidence="2">
    <location>
        <begin position="1735"/>
        <end position="1744"/>
    </location>
</feature>
<dbReference type="InterPro" id="IPR042201">
    <property type="entry name" value="FH2_Formin_sf"/>
</dbReference>
<feature type="compositionally biased region" description="Basic and acidic residues" evidence="2">
    <location>
        <begin position="1851"/>
        <end position="1860"/>
    </location>
</feature>
<feature type="compositionally biased region" description="Basic and acidic residues" evidence="2">
    <location>
        <begin position="1395"/>
        <end position="1412"/>
    </location>
</feature>
<feature type="compositionally biased region" description="Basic and acidic residues" evidence="2">
    <location>
        <begin position="1153"/>
        <end position="1165"/>
    </location>
</feature>
<organism evidence="5 6">
    <name type="scientific">Sinanodonta woodiana</name>
    <name type="common">Chinese pond mussel</name>
    <name type="synonym">Anodonta woodiana</name>
    <dbReference type="NCBI Taxonomy" id="1069815"/>
    <lineage>
        <taxon>Eukaryota</taxon>
        <taxon>Metazoa</taxon>
        <taxon>Spiralia</taxon>
        <taxon>Lophotrochozoa</taxon>
        <taxon>Mollusca</taxon>
        <taxon>Bivalvia</taxon>
        <taxon>Autobranchia</taxon>
        <taxon>Heteroconchia</taxon>
        <taxon>Palaeoheterodonta</taxon>
        <taxon>Unionida</taxon>
        <taxon>Unionoidea</taxon>
        <taxon>Unionidae</taxon>
        <taxon>Unioninae</taxon>
        <taxon>Sinanodonta</taxon>
    </lineage>
</organism>
<dbReference type="SUPFAM" id="SSF48371">
    <property type="entry name" value="ARM repeat"/>
    <property type="match status" value="1"/>
</dbReference>
<feature type="compositionally biased region" description="Basic and acidic residues" evidence="2">
    <location>
        <begin position="1917"/>
        <end position="1927"/>
    </location>
</feature>
<name>A0ABD3X2D1_SINWO</name>
<evidence type="ECO:0000259" key="3">
    <source>
        <dbReference type="PROSITE" id="PS51232"/>
    </source>
</evidence>
<feature type="region of interest" description="Disordered" evidence="2">
    <location>
        <begin position="2054"/>
        <end position="2305"/>
    </location>
</feature>
<feature type="compositionally biased region" description="Polar residues" evidence="2">
    <location>
        <begin position="1306"/>
        <end position="1317"/>
    </location>
</feature>
<feature type="region of interest" description="Disordered" evidence="2">
    <location>
        <begin position="1306"/>
        <end position="1447"/>
    </location>
</feature>
<feature type="compositionally biased region" description="Low complexity" evidence="2">
    <location>
        <begin position="1113"/>
        <end position="1125"/>
    </location>
</feature>
<feature type="region of interest" description="Disordered" evidence="2">
    <location>
        <begin position="1676"/>
        <end position="1785"/>
    </location>
</feature>
<dbReference type="InterPro" id="IPR014768">
    <property type="entry name" value="GBD/FH3_dom"/>
</dbReference>
<dbReference type="InterPro" id="IPR016024">
    <property type="entry name" value="ARM-type_fold"/>
</dbReference>
<dbReference type="Gene3D" id="1.10.238.150">
    <property type="entry name" value="Formin, FH3 diaphanous domain"/>
    <property type="match status" value="1"/>
</dbReference>